<feature type="non-terminal residue" evidence="1">
    <location>
        <position position="89"/>
    </location>
</feature>
<evidence type="ECO:0000313" key="2">
    <source>
        <dbReference type="Proteomes" id="UP001207468"/>
    </source>
</evidence>
<dbReference type="Proteomes" id="UP001207468">
    <property type="component" value="Unassembled WGS sequence"/>
</dbReference>
<organism evidence="1 2">
    <name type="scientific">Russula earlei</name>
    <dbReference type="NCBI Taxonomy" id="71964"/>
    <lineage>
        <taxon>Eukaryota</taxon>
        <taxon>Fungi</taxon>
        <taxon>Dikarya</taxon>
        <taxon>Basidiomycota</taxon>
        <taxon>Agaricomycotina</taxon>
        <taxon>Agaricomycetes</taxon>
        <taxon>Russulales</taxon>
        <taxon>Russulaceae</taxon>
        <taxon>Russula</taxon>
    </lineage>
</organism>
<keyword evidence="2" id="KW-1185">Reference proteome</keyword>
<evidence type="ECO:0000313" key="1">
    <source>
        <dbReference type="EMBL" id="KAI9511249.1"/>
    </source>
</evidence>
<sequence>MDTVIPCCFSLLYLCLPLNRPFCSSACTICAPPPSASTMSTSETVKQLVKDISALSSSLLDAVPRGSKDNKILVCSCKVCEPVGRETHI</sequence>
<protein>
    <submittedName>
        <fullName evidence="1">Uncharacterized protein</fullName>
    </submittedName>
</protein>
<dbReference type="EMBL" id="JAGFNK010000024">
    <property type="protein sequence ID" value="KAI9511249.1"/>
    <property type="molecule type" value="Genomic_DNA"/>
</dbReference>
<reference evidence="1" key="1">
    <citation type="submission" date="2021-03" db="EMBL/GenBank/DDBJ databases">
        <title>Evolutionary priming and transition to the ectomycorrhizal habit in an iconic lineage of mushroom-forming fungi: is preadaptation a requirement?</title>
        <authorList>
            <consortium name="DOE Joint Genome Institute"/>
            <person name="Looney B.P."/>
            <person name="Miyauchi S."/>
            <person name="Morin E."/>
            <person name="Drula E."/>
            <person name="Courty P.E."/>
            <person name="Chicoki N."/>
            <person name="Fauchery L."/>
            <person name="Kohler A."/>
            <person name="Kuo A."/>
            <person name="LaButti K."/>
            <person name="Pangilinan J."/>
            <person name="Lipzen A."/>
            <person name="Riley R."/>
            <person name="Andreopoulos W."/>
            <person name="He G."/>
            <person name="Johnson J."/>
            <person name="Barry K.W."/>
            <person name="Grigoriev I.V."/>
            <person name="Nagy L."/>
            <person name="Hibbett D."/>
            <person name="Henrissat B."/>
            <person name="Matheny P.B."/>
            <person name="Labbe J."/>
            <person name="Martin A.F."/>
        </authorList>
    </citation>
    <scope>NUCLEOTIDE SEQUENCE</scope>
    <source>
        <strain evidence="1">BPL698</strain>
    </source>
</reference>
<comment type="caution">
    <text evidence="1">The sequence shown here is derived from an EMBL/GenBank/DDBJ whole genome shotgun (WGS) entry which is preliminary data.</text>
</comment>
<accession>A0ACC0UHP3</accession>
<gene>
    <name evidence="1" type="ORF">F5148DRAFT_1172097</name>
</gene>
<name>A0ACC0UHP3_9AGAM</name>
<proteinExistence type="predicted"/>